<dbReference type="AlphaFoldDB" id="A0A0F9LPL0"/>
<name>A0A0F9LPL0_9ZZZZ</name>
<gene>
    <name evidence="1" type="ORF">LCGC14_1172080</name>
</gene>
<evidence type="ECO:0000313" key="1">
    <source>
        <dbReference type="EMBL" id="KKM97034.1"/>
    </source>
</evidence>
<dbReference type="EMBL" id="LAZR01005799">
    <property type="protein sequence ID" value="KKM97034.1"/>
    <property type="molecule type" value="Genomic_DNA"/>
</dbReference>
<comment type="caution">
    <text evidence="1">The sequence shown here is derived from an EMBL/GenBank/DDBJ whole genome shotgun (WGS) entry which is preliminary data.</text>
</comment>
<accession>A0A0F9LPL0</accession>
<organism evidence="1">
    <name type="scientific">marine sediment metagenome</name>
    <dbReference type="NCBI Taxonomy" id="412755"/>
    <lineage>
        <taxon>unclassified sequences</taxon>
        <taxon>metagenomes</taxon>
        <taxon>ecological metagenomes</taxon>
    </lineage>
</organism>
<proteinExistence type="predicted"/>
<protein>
    <submittedName>
        <fullName evidence="1">Uncharacterized protein</fullName>
    </submittedName>
</protein>
<sequence>MAETESKKKVQEEKPATEAQFKLIRDLMSELGHAILPEKWEGKVLNRVQASEVVHYLKEQKVRDQALRAANAKASQFDKIGFGMVYKLVWRAALEAPHATKLGQHGFIEMVIGEYEVFKDAQKACRQHVEDGGLK</sequence>
<reference evidence="1" key="1">
    <citation type="journal article" date="2015" name="Nature">
        <title>Complex archaea that bridge the gap between prokaryotes and eukaryotes.</title>
        <authorList>
            <person name="Spang A."/>
            <person name="Saw J.H."/>
            <person name="Jorgensen S.L."/>
            <person name="Zaremba-Niedzwiedzka K."/>
            <person name="Martijn J."/>
            <person name="Lind A.E."/>
            <person name="van Eijk R."/>
            <person name="Schleper C."/>
            <person name="Guy L."/>
            <person name="Ettema T.J."/>
        </authorList>
    </citation>
    <scope>NUCLEOTIDE SEQUENCE</scope>
</reference>